<evidence type="ECO:0000313" key="2">
    <source>
        <dbReference type="Proteomes" id="UP001595846"/>
    </source>
</evidence>
<organism evidence="1 2">
    <name type="scientific">Halovivax cerinus</name>
    <dbReference type="NCBI Taxonomy" id="1487865"/>
    <lineage>
        <taxon>Archaea</taxon>
        <taxon>Methanobacteriati</taxon>
        <taxon>Methanobacteriota</taxon>
        <taxon>Stenosarchaea group</taxon>
        <taxon>Halobacteria</taxon>
        <taxon>Halobacteriales</taxon>
        <taxon>Natrialbaceae</taxon>
        <taxon>Halovivax</taxon>
    </lineage>
</organism>
<dbReference type="RefSeq" id="WP_256531401.1">
    <property type="nucleotide sequence ID" value="NZ_CP101824.1"/>
</dbReference>
<dbReference type="Proteomes" id="UP001595846">
    <property type="component" value="Unassembled WGS sequence"/>
</dbReference>
<dbReference type="EMBL" id="JBHSAQ010000003">
    <property type="protein sequence ID" value="MFC3958249.1"/>
    <property type="molecule type" value="Genomic_DNA"/>
</dbReference>
<accession>A0ABD5NMP1</accession>
<sequence length="126" mass="13809">MATDDSRRCIRCRCEPGYNRAVIDLVTNTAVGALCRNCELDVVPDTDRFERDSADGTCGCPGCARDSTVSFPRWLPQTTVSNGVVESRVDYTRDDRPFALCDEHVDTLVSGESLLSPPTPAASEHR</sequence>
<evidence type="ECO:0000313" key="1">
    <source>
        <dbReference type="EMBL" id="MFC3958249.1"/>
    </source>
</evidence>
<dbReference type="GeneID" id="73904136"/>
<proteinExistence type="predicted"/>
<protein>
    <submittedName>
        <fullName evidence="1">Uncharacterized protein</fullName>
    </submittedName>
</protein>
<dbReference type="AlphaFoldDB" id="A0ABD5NMP1"/>
<gene>
    <name evidence="1" type="ORF">ACFOUR_07690</name>
</gene>
<comment type="caution">
    <text evidence="1">The sequence shown here is derived from an EMBL/GenBank/DDBJ whole genome shotgun (WGS) entry which is preliminary data.</text>
</comment>
<keyword evidence="2" id="KW-1185">Reference proteome</keyword>
<reference evidence="1 2" key="1">
    <citation type="journal article" date="2019" name="Int. J. Syst. Evol. Microbiol.">
        <title>The Global Catalogue of Microorganisms (GCM) 10K type strain sequencing project: providing services to taxonomists for standard genome sequencing and annotation.</title>
        <authorList>
            <consortium name="The Broad Institute Genomics Platform"/>
            <consortium name="The Broad Institute Genome Sequencing Center for Infectious Disease"/>
            <person name="Wu L."/>
            <person name="Ma J."/>
        </authorList>
    </citation>
    <scope>NUCLEOTIDE SEQUENCE [LARGE SCALE GENOMIC DNA]</scope>
    <source>
        <strain evidence="1 2">IBRC-M 10256</strain>
    </source>
</reference>
<name>A0ABD5NMP1_9EURY</name>